<evidence type="ECO:0000256" key="2">
    <source>
        <dbReference type="SAM" id="MobiDB-lite"/>
    </source>
</evidence>
<feature type="region of interest" description="Disordered" evidence="2">
    <location>
        <begin position="112"/>
        <end position="236"/>
    </location>
</feature>
<evidence type="ECO:0000313" key="4">
    <source>
        <dbReference type="Proteomes" id="UP001159427"/>
    </source>
</evidence>
<reference evidence="3 4" key="1">
    <citation type="submission" date="2022-05" db="EMBL/GenBank/DDBJ databases">
        <authorList>
            <consortium name="Genoscope - CEA"/>
            <person name="William W."/>
        </authorList>
    </citation>
    <scope>NUCLEOTIDE SEQUENCE [LARGE SCALE GENOMIC DNA]</scope>
</reference>
<comment type="caution">
    <text evidence="3">The sequence shown here is derived from an EMBL/GenBank/DDBJ whole genome shotgun (WGS) entry which is preliminary data.</text>
</comment>
<accession>A0ABN8T1D9</accession>
<feature type="compositionally biased region" description="Basic and acidic residues" evidence="2">
    <location>
        <begin position="145"/>
        <end position="198"/>
    </location>
</feature>
<sequence>MLLEDAQRNKVEQTEKARLRHKHALEMLQLEEDHKKLMEELGQLERHDRQRRQEAVAKIPVRIFQPPHKRLEDAEERQRDLEQAFEDMYMMQTGYTGDLTVALEPPENLMTAVSEDSATSASDIDRRSVESDEARGAPSAVRPGRRPESGGHGSEPEKEPEEALPRDNVPKAQTEDPLKRLLQRIERQRDQWKRRQLIEEPQPTAAASTDIPRTLPSTKPSSEDQGYRNHSFLHLS</sequence>
<evidence type="ECO:0000313" key="3">
    <source>
        <dbReference type="EMBL" id="CAH3197112.1"/>
    </source>
</evidence>
<protein>
    <submittedName>
        <fullName evidence="3">Uncharacterized protein</fullName>
    </submittedName>
</protein>
<dbReference type="PANTHER" id="PTHR21553">
    <property type="entry name" value="ALMS1-RELATED"/>
    <property type="match status" value="1"/>
</dbReference>
<feature type="compositionally biased region" description="Basic and acidic residues" evidence="2">
    <location>
        <begin position="123"/>
        <end position="135"/>
    </location>
</feature>
<organism evidence="3 4">
    <name type="scientific">Porites evermanni</name>
    <dbReference type="NCBI Taxonomy" id="104178"/>
    <lineage>
        <taxon>Eukaryota</taxon>
        <taxon>Metazoa</taxon>
        <taxon>Cnidaria</taxon>
        <taxon>Anthozoa</taxon>
        <taxon>Hexacorallia</taxon>
        <taxon>Scleractinia</taxon>
        <taxon>Fungiina</taxon>
        <taxon>Poritidae</taxon>
        <taxon>Porites</taxon>
    </lineage>
</organism>
<keyword evidence="1" id="KW-0175">Coiled coil</keyword>
<dbReference type="PANTHER" id="PTHR21553:SF26">
    <property type="entry name" value="ALMS MOTIF DOMAIN-CONTAINING PROTEIN"/>
    <property type="match status" value="1"/>
</dbReference>
<dbReference type="EMBL" id="CALNXI010005186">
    <property type="protein sequence ID" value="CAH3197112.1"/>
    <property type="molecule type" value="Genomic_DNA"/>
</dbReference>
<dbReference type="Proteomes" id="UP001159427">
    <property type="component" value="Unassembled WGS sequence"/>
</dbReference>
<name>A0ABN8T1D9_9CNID</name>
<feature type="coiled-coil region" evidence="1">
    <location>
        <begin position="20"/>
        <end position="47"/>
    </location>
</feature>
<keyword evidence="4" id="KW-1185">Reference proteome</keyword>
<proteinExistence type="predicted"/>
<gene>
    <name evidence="3" type="ORF">PEVE_00034322</name>
</gene>
<evidence type="ECO:0000256" key="1">
    <source>
        <dbReference type="SAM" id="Coils"/>
    </source>
</evidence>